<reference evidence="7 8" key="1">
    <citation type="submission" date="2020-06" db="EMBL/GenBank/DDBJ databases">
        <title>Genome mining for natural products.</title>
        <authorList>
            <person name="Zhang B."/>
            <person name="Shi J."/>
            <person name="Ge H."/>
        </authorList>
    </citation>
    <scope>NUCLEOTIDE SEQUENCE [LARGE SCALE GENOMIC DNA]</scope>
    <source>
        <strain evidence="7 8">NA00687</strain>
    </source>
</reference>
<dbReference type="AlphaFoldDB" id="A0A7H8NE65"/>
<dbReference type="Gene3D" id="1.10.10.60">
    <property type="entry name" value="Homeodomain-like"/>
    <property type="match status" value="1"/>
</dbReference>
<accession>A0A7H8NE65</accession>
<dbReference type="InterPro" id="IPR009057">
    <property type="entry name" value="Homeodomain-like_sf"/>
</dbReference>
<dbReference type="SUPFAM" id="SSF48498">
    <property type="entry name" value="Tetracyclin repressor-like, C-terminal domain"/>
    <property type="match status" value="1"/>
</dbReference>
<organism evidence="7 8">
    <name type="scientific">Streptomyces buecherae</name>
    <dbReference type="NCBI Taxonomy" id="2763006"/>
    <lineage>
        <taxon>Bacteria</taxon>
        <taxon>Bacillati</taxon>
        <taxon>Actinomycetota</taxon>
        <taxon>Actinomycetes</taxon>
        <taxon>Kitasatosporales</taxon>
        <taxon>Streptomycetaceae</taxon>
        <taxon>Streptomyces</taxon>
    </lineage>
</organism>
<name>A0A7H8NE65_9ACTN</name>
<evidence type="ECO:0000256" key="1">
    <source>
        <dbReference type="ARBA" id="ARBA00023015"/>
    </source>
</evidence>
<feature type="compositionally biased region" description="Basic and acidic residues" evidence="5">
    <location>
        <begin position="268"/>
        <end position="285"/>
    </location>
</feature>
<dbReference type="InterPro" id="IPR011075">
    <property type="entry name" value="TetR_C"/>
</dbReference>
<evidence type="ECO:0000313" key="7">
    <source>
        <dbReference type="EMBL" id="QKW52779.1"/>
    </source>
</evidence>
<dbReference type="PANTHER" id="PTHR30055">
    <property type="entry name" value="HTH-TYPE TRANSCRIPTIONAL REGULATOR RUTR"/>
    <property type="match status" value="1"/>
</dbReference>
<keyword evidence="8" id="KW-1185">Reference proteome</keyword>
<dbReference type="PROSITE" id="PS50977">
    <property type="entry name" value="HTH_TETR_2"/>
    <property type="match status" value="1"/>
</dbReference>
<dbReference type="GO" id="GO:0000976">
    <property type="term" value="F:transcription cis-regulatory region binding"/>
    <property type="evidence" value="ECO:0007669"/>
    <property type="project" value="TreeGrafter"/>
</dbReference>
<keyword evidence="1" id="KW-0805">Transcription regulation</keyword>
<dbReference type="Pfam" id="PF16859">
    <property type="entry name" value="TetR_C_11"/>
    <property type="match status" value="1"/>
</dbReference>
<dbReference type="InterPro" id="IPR036271">
    <property type="entry name" value="Tet_transcr_reg_TetR-rel_C_sf"/>
</dbReference>
<feature type="DNA-binding region" description="H-T-H motif" evidence="4">
    <location>
        <begin position="42"/>
        <end position="61"/>
    </location>
</feature>
<dbReference type="SUPFAM" id="SSF46689">
    <property type="entry name" value="Homeodomain-like"/>
    <property type="match status" value="1"/>
</dbReference>
<dbReference type="Pfam" id="PF00440">
    <property type="entry name" value="TetR_N"/>
    <property type="match status" value="1"/>
</dbReference>
<protein>
    <submittedName>
        <fullName evidence="7">TetR/AcrR family transcriptional regulator C-terminal ligand-binding domain-containing protein</fullName>
    </submittedName>
</protein>
<gene>
    <name evidence="7" type="ORF">HUT08_28205</name>
</gene>
<evidence type="ECO:0000256" key="5">
    <source>
        <dbReference type="SAM" id="MobiDB-lite"/>
    </source>
</evidence>
<keyword evidence="3" id="KW-0804">Transcription</keyword>
<sequence length="285" mass="29426">MTRDSAAAPGTVRPGGRTARTRAAVRDAVLTGLADHGYPGLTVEYVAERSGVHKTTLYRRWGGVDGLLVDALDLAGEDSWSPPDTGTLEGDLCALADEVAATFGDRATAAAPTAFIAAAFQSERAAQGLRDFYRERFARCDPLISRAIERGEAPPGTDAGAVARAVSAPLYFRVLVTREPIDATHARQSALAVLAAIQAGAYTDDTDSAPPPDAVGDPKAATAQATDPRDADPRGDASAAVSTGAVREPAASATGRDRAGDGHGGAGRSDHSGPTADEHTRRRES</sequence>
<proteinExistence type="predicted"/>
<keyword evidence="2 4" id="KW-0238">DNA-binding</keyword>
<dbReference type="Gene3D" id="1.10.357.10">
    <property type="entry name" value="Tetracycline Repressor, domain 2"/>
    <property type="match status" value="1"/>
</dbReference>
<dbReference type="PANTHER" id="PTHR30055:SF148">
    <property type="entry name" value="TETR-FAMILY TRANSCRIPTIONAL REGULATOR"/>
    <property type="match status" value="1"/>
</dbReference>
<evidence type="ECO:0000256" key="4">
    <source>
        <dbReference type="PROSITE-ProRule" id="PRU00335"/>
    </source>
</evidence>
<dbReference type="GO" id="GO:0003700">
    <property type="term" value="F:DNA-binding transcription factor activity"/>
    <property type="evidence" value="ECO:0007669"/>
    <property type="project" value="TreeGrafter"/>
</dbReference>
<feature type="domain" description="HTH tetR-type" evidence="6">
    <location>
        <begin position="19"/>
        <end position="79"/>
    </location>
</feature>
<dbReference type="InterPro" id="IPR050109">
    <property type="entry name" value="HTH-type_TetR-like_transc_reg"/>
</dbReference>
<dbReference type="Proteomes" id="UP000509303">
    <property type="component" value="Chromosome"/>
</dbReference>
<feature type="region of interest" description="Disordered" evidence="5">
    <location>
        <begin position="203"/>
        <end position="285"/>
    </location>
</feature>
<dbReference type="EMBL" id="CP054929">
    <property type="protein sequence ID" value="QKW52779.1"/>
    <property type="molecule type" value="Genomic_DNA"/>
</dbReference>
<dbReference type="InterPro" id="IPR001647">
    <property type="entry name" value="HTH_TetR"/>
</dbReference>
<evidence type="ECO:0000256" key="2">
    <source>
        <dbReference type="ARBA" id="ARBA00023125"/>
    </source>
</evidence>
<evidence type="ECO:0000256" key="3">
    <source>
        <dbReference type="ARBA" id="ARBA00023163"/>
    </source>
</evidence>
<evidence type="ECO:0000313" key="8">
    <source>
        <dbReference type="Proteomes" id="UP000509303"/>
    </source>
</evidence>
<evidence type="ECO:0000259" key="6">
    <source>
        <dbReference type="PROSITE" id="PS50977"/>
    </source>
</evidence>